<keyword evidence="2" id="KW-1185">Reference proteome</keyword>
<dbReference type="Proteomes" id="UP000078343">
    <property type="component" value="Unassembled WGS sequence"/>
</dbReference>
<organism evidence="1 2">
    <name type="scientific">Fonsecaea erecta</name>
    <dbReference type="NCBI Taxonomy" id="1367422"/>
    <lineage>
        <taxon>Eukaryota</taxon>
        <taxon>Fungi</taxon>
        <taxon>Dikarya</taxon>
        <taxon>Ascomycota</taxon>
        <taxon>Pezizomycotina</taxon>
        <taxon>Eurotiomycetes</taxon>
        <taxon>Chaetothyriomycetidae</taxon>
        <taxon>Chaetothyriales</taxon>
        <taxon>Herpotrichiellaceae</taxon>
        <taxon>Fonsecaea</taxon>
    </lineage>
</organism>
<name>A0A178Z3X1_9EURO</name>
<dbReference type="GeneID" id="30015889"/>
<dbReference type="AlphaFoldDB" id="A0A178Z3X1"/>
<evidence type="ECO:0000313" key="2">
    <source>
        <dbReference type="Proteomes" id="UP000078343"/>
    </source>
</evidence>
<sequence>MAERQPPVADHDPPEEKELLTRDCAEAALPEYDYINGWIDLSGDTFKLTIEYRRPNPARANIIGPLHFIPHHPEHPAWRRNLLP</sequence>
<gene>
    <name evidence="1" type="ORF">AYL99_11721</name>
</gene>
<dbReference type="EMBL" id="LVYI01000015">
    <property type="protein sequence ID" value="OAP54186.1"/>
    <property type="molecule type" value="Genomic_DNA"/>
</dbReference>
<reference evidence="1 2" key="1">
    <citation type="submission" date="2016-04" db="EMBL/GenBank/DDBJ databases">
        <title>Draft genome of Fonsecaea erecta CBS 125763.</title>
        <authorList>
            <person name="Weiss V.A."/>
            <person name="Vicente V.A."/>
            <person name="Raittz R.T."/>
            <person name="Moreno L.F."/>
            <person name="De Souza E.M."/>
            <person name="Pedrosa F.O."/>
            <person name="Steffens M.B."/>
            <person name="Faoro H."/>
            <person name="Tadra-Sfeir M.Z."/>
            <person name="Najafzadeh M.J."/>
            <person name="Felipe M.S."/>
            <person name="Teixeira M."/>
            <person name="Sun J."/>
            <person name="Xi L."/>
            <person name="Gomes R."/>
            <person name="De Azevedo C.M."/>
            <person name="Salgado C.G."/>
            <person name="Da Silva M.B."/>
            <person name="Nascimento M.F."/>
            <person name="Queiroz-Telles F."/>
            <person name="Attili D.S."/>
            <person name="Gorbushina A."/>
        </authorList>
    </citation>
    <scope>NUCLEOTIDE SEQUENCE [LARGE SCALE GENOMIC DNA]</scope>
    <source>
        <strain evidence="1 2">CBS 125763</strain>
    </source>
</reference>
<dbReference type="RefSeq" id="XP_018687553.1">
    <property type="nucleotide sequence ID" value="XM_018843226.1"/>
</dbReference>
<protein>
    <submittedName>
        <fullName evidence="1">Uncharacterized protein</fullName>
    </submittedName>
</protein>
<proteinExistence type="predicted"/>
<evidence type="ECO:0000313" key="1">
    <source>
        <dbReference type="EMBL" id="OAP54186.1"/>
    </source>
</evidence>
<dbReference type="OrthoDB" id="296386at2759"/>
<accession>A0A178Z3X1</accession>
<comment type="caution">
    <text evidence="1">The sequence shown here is derived from an EMBL/GenBank/DDBJ whole genome shotgun (WGS) entry which is preliminary data.</text>
</comment>